<dbReference type="InterPro" id="IPR036812">
    <property type="entry name" value="NAD(P)_OxRdtase_dom_sf"/>
</dbReference>
<keyword evidence="2" id="KW-0521">NADP</keyword>
<dbReference type="InterPro" id="IPR020471">
    <property type="entry name" value="AKR"/>
</dbReference>
<dbReference type="PROSITE" id="PS00062">
    <property type="entry name" value="ALDOKETO_REDUCTASE_2"/>
    <property type="match status" value="1"/>
</dbReference>
<feature type="site" description="Lowers pKa of active site Tyr" evidence="6">
    <location>
        <position position="114"/>
    </location>
</feature>
<proteinExistence type="inferred from homology"/>
<protein>
    <submittedName>
        <fullName evidence="8">(California timema) hypothetical protein</fullName>
    </submittedName>
</protein>
<evidence type="ECO:0000256" key="6">
    <source>
        <dbReference type="PIRSR" id="PIRSR000097-3"/>
    </source>
</evidence>
<evidence type="ECO:0000313" key="8">
    <source>
        <dbReference type="EMBL" id="CAD7578326.1"/>
    </source>
</evidence>
<evidence type="ECO:0000256" key="5">
    <source>
        <dbReference type="PIRSR" id="PIRSR000097-2"/>
    </source>
</evidence>
<dbReference type="SUPFAM" id="SSF51430">
    <property type="entry name" value="NAD(P)-linked oxidoreductase"/>
    <property type="match status" value="2"/>
</dbReference>
<dbReference type="Gene3D" id="3.20.20.100">
    <property type="entry name" value="NADP-dependent oxidoreductase domain"/>
    <property type="match status" value="1"/>
</dbReference>
<feature type="domain" description="NADP-dependent oxidoreductase" evidence="7">
    <location>
        <begin position="79"/>
        <end position="310"/>
    </location>
</feature>
<dbReference type="PIRSF" id="PIRSF000097">
    <property type="entry name" value="AKR"/>
    <property type="match status" value="1"/>
</dbReference>
<gene>
    <name evidence="8" type="ORF">TCMB3V08_LOCUS10867</name>
</gene>
<accession>A0A7R9JFF8</accession>
<dbReference type="InterPro" id="IPR018170">
    <property type="entry name" value="Aldo/ket_reductase_CS"/>
</dbReference>
<feature type="active site" description="Proton donor" evidence="4">
    <location>
        <position position="85"/>
    </location>
</feature>
<dbReference type="PRINTS" id="PR00069">
    <property type="entry name" value="ALDKETRDTASE"/>
</dbReference>
<dbReference type="PANTHER" id="PTHR43827">
    <property type="entry name" value="2,5-DIKETO-D-GLUCONIC ACID REDUCTASE"/>
    <property type="match status" value="1"/>
</dbReference>
<keyword evidence="3" id="KW-0560">Oxidoreductase</keyword>
<evidence type="ECO:0000259" key="7">
    <source>
        <dbReference type="Pfam" id="PF00248"/>
    </source>
</evidence>
<sequence>MSVKTSSFKLNNGVLMPAIGLGTYRIRGSDLIFDVIDKGLKAGYRSIVSQENLALSEIEPWICDQEFWPLGVLRVNHEIHTAAVYHNEEDIGRALKELLPKYNLTREDIFVTSKLSPSDHCPTKVAVAAKGSLARLDTPYLDLYLVHWPGVAGVAPDSANNPEVRIATWQELAALHRQGLFRSIGVSNYTKHHLVQILANSAGVRPAVNQVEFHPHYKQLELLNFCYEEGVLLQAYSSLGGSSNHSLLEDPTVSKVAESLGRSPSQVLLRWALEQRVGVIPKSVHPDRIAENIDLDFDIPQDSMRQLSSIQMMEKYAWDPNVVA</sequence>
<dbReference type="InterPro" id="IPR023210">
    <property type="entry name" value="NADP_OxRdtase_dom"/>
</dbReference>
<evidence type="ECO:0000256" key="4">
    <source>
        <dbReference type="PIRSR" id="PIRSR000097-1"/>
    </source>
</evidence>
<comment type="similarity">
    <text evidence="1">Belongs to the aldo/keto reductase family.</text>
</comment>
<name>A0A7R9JFF8_TIMCA</name>
<dbReference type="PROSITE" id="PS00063">
    <property type="entry name" value="ALDOKETO_REDUCTASE_3"/>
    <property type="match status" value="1"/>
</dbReference>
<dbReference type="EMBL" id="OE187359">
    <property type="protein sequence ID" value="CAD7578326.1"/>
    <property type="molecule type" value="Genomic_DNA"/>
</dbReference>
<dbReference type="Pfam" id="PF00248">
    <property type="entry name" value="Aldo_ket_red"/>
    <property type="match status" value="1"/>
</dbReference>
<reference evidence="8" key="1">
    <citation type="submission" date="2020-11" db="EMBL/GenBank/DDBJ databases">
        <authorList>
            <person name="Tran Van P."/>
        </authorList>
    </citation>
    <scope>NUCLEOTIDE SEQUENCE</scope>
</reference>
<dbReference type="CDD" id="cd19136">
    <property type="entry name" value="AKR_DrGR-like"/>
    <property type="match status" value="1"/>
</dbReference>
<evidence type="ECO:0000256" key="3">
    <source>
        <dbReference type="ARBA" id="ARBA00023002"/>
    </source>
</evidence>
<dbReference type="PANTHER" id="PTHR43827:SF3">
    <property type="entry name" value="NADP-DEPENDENT OXIDOREDUCTASE DOMAIN-CONTAINING PROTEIN"/>
    <property type="match status" value="1"/>
</dbReference>
<organism evidence="8">
    <name type="scientific">Timema californicum</name>
    <name type="common">California timema</name>
    <name type="synonym">Walking stick</name>
    <dbReference type="NCBI Taxonomy" id="61474"/>
    <lineage>
        <taxon>Eukaryota</taxon>
        <taxon>Metazoa</taxon>
        <taxon>Ecdysozoa</taxon>
        <taxon>Arthropoda</taxon>
        <taxon>Hexapoda</taxon>
        <taxon>Insecta</taxon>
        <taxon>Pterygota</taxon>
        <taxon>Neoptera</taxon>
        <taxon>Polyneoptera</taxon>
        <taxon>Phasmatodea</taxon>
        <taxon>Timematodea</taxon>
        <taxon>Timematoidea</taxon>
        <taxon>Timematidae</taxon>
        <taxon>Timema</taxon>
    </lineage>
</organism>
<evidence type="ECO:0000256" key="1">
    <source>
        <dbReference type="ARBA" id="ARBA00007905"/>
    </source>
</evidence>
<dbReference type="GO" id="GO:0016616">
    <property type="term" value="F:oxidoreductase activity, acting on the CH-OH group of donors, NAD or NADP as acceptor"/>
    <property type="evidence" value="ECO:0007669"/>
    <property type="project" value="UniProtKB-ARBA"/>
</dbReference>
<evidence type="ECO:0000256" key="2">
    <source>
        <dbReference type="ARBA" id="ARBA00022857"/>
    </source>
</evidence>
<feature type="binding site" evidence="5">
    <location>
        <position position="147"/>
    </location>
    <ligand>
        <name>substrate</name>
    </ligand>
</feature>
<dbReference type="AlphaFoldDB" id="A0A7R9JFF8"/>